<dbReference type="Pfam" id="PF24923">
    <property type="entry name" value="ATP-grasp_IQCH"/>
    <property type="match status" value="1"/>
</dbReference>
<dbReference type="PANTHER" id="PTHR14465">
    <property type="entry name" value="IQ DOMAIN-CONTAINING PROTEIN H"/>
    <property type="match status" value="1"/>
</dbReference>
<dbReference type="Gene3D" id="1.20.5.190">
    <property type="match status" value="1"/>
</dbReference>
<reference evidence="2" key="1">
    <citation type="submission" date="2025-08" db="UniProtKB">
        <authorList>
            <consortium name="Ensembl"/>
        </authorList>
    </citation>
    <scope>IDENTIFICATION</scope>
</reference>
<dbReference type="Proteomes" id="UP000694555">
    <property type="component" value="Unplaced"/>
</dbReference>
<evidence type="ECO:0000313" key="2">
    <source>
        <dbReference type="Ensembl" id="ENSBJAP00000020844.1"/>
    </source>
</evidence>
<evidence type="ECO:0000259" key="1">
    <source>
        <dbReference type="Pfam" id="PF24923"/>
    </source>
</evidence>
<dbReference type="InterPro" id="IPR056855">
    <property type="entry name" value="ATP-grasp_IQCH"/>
</dbReference>
<dbReference type="AlphaFoldDB" id="A0A8C0BTA4"/>
<protein>
    <submittedName>
        <fullName evidence="2">IQ motif containing H</fullName>
    </submittedName>
</protein>
<dbReference type="InterPro" id="IPR038752">
    <property type="entry name" value="IQCH"/>
</dbReference>
<dbReference type="PROSITE" id="PS50096">
    <property type="entry name" value="IQ"/>
    <property type="match status" value="1"/>
</dbReference>
<accession>A0A8C0BTA4</accession>
<reference evidence="2" key="2">
    <citation type="submission" date="2025-09" db="UniProtKB">
        <authorList>
            <consortium name="Ensembl"/>
        </authorList>
    </citation>
    <scope>IDENTIFICATION</scope>
</reference>
<dbReference type="Pfam" id="PF00612">
    <property type="entry name" value="IQ"/>
    <property type="match status" value="1"/>
</dbReference>
<name>A0A8C0BTA4_9AVES</name>
<evidence type="ECO:0000313" key="3">
    <source>
        <dbReference type="Proteomes" id="UP000694555"/>
    </source>
</evidence>
<organism evidence="2 3">
    <name type="scientific">Buteo japonicus</name>
    <dbReference type="NCBI Taxonomy" id="224669"/>
    <lineage>
        <taxon>Eukaryota</taxon>
        <taxon>Metazoa</taxon>
        <taxon>Chordata</taxon>
        <taxon>Craniata</taxon>
        <taxon>Vertebrata</taxon>
        <taxon>Euteleostomi</taxon>
        <taxon>Archelosauria</taxon>
        <taxon>Archosauria</taxon>
        <taxon>Dinosauria</taxon>
        <taxon>Saurischia</taxon>
        <taxon>Theropoda</taxon>
        <taxon>Coelurosauria</taxon>
        <taxon>Aves</taxon>
        <taxon>Neognathae</taxon>
        <taxon>Neoaves</taxon>
        <taxon>Telluraves</taxon>
        <taxon>Accipitrimorphae</taxon>
        <taxon>Accipitriformes</taxon>
        <taxon>Accipitridae</taxon>
        <taxon>Accipitrinae</taxon>
        <taxon>Buteo</taxon>
    </lineage>
</organism>
<dbReference type="InterPro" id="IPR000048">
    <property type="entry name" value="IQ_motif_EF-hand-BS"/>
</dbReference>
<dbReference type="PANTHER" id="PTHR14465:SF0">
    <property type="entry name" value="IQ DOMAIN-CONTAINING PROTEIN H"/>
    <property type="match status" value="1"/>
</dbReference>
<dbReference type="CDD" id="cd23767">
    <property type="entry name" value="IQCD"/>
    <property type="match status" value="1"/>
</dbReference>
<feature type="domain" description="IQCH-like ATP-grasp" evidence="1">
    <location>
        <begin position="291"/>
        <end position="521"/>
    </location>
</feature>
<keyword evidence="3" id="KW-1185">Reference proteome</keyword>
<proteinExistence type="predicted"/>
<dbReference type="SMART" id="SM00015">
    <property type="entry name" value="IQ"/>
    <property type="match status" value="1"/>
</dbReference>
<dbReference type="Ensembl" id="ENSBJAT00000021434.1">
    <property type="protein sequence ID" value="ENSBJAP00000020844.1"/>
    <property type="gene ID" value="ENSBJAG00000013630.1"/>
</dbReference>
<sequence>MQMSPRVLDPCFDCDIVVYHGTIDQKAPGFLAFKQHYCLSWGSIVFFLEHTEKLLKDYAVPLAKINSKKLVEVASDFELTENPTKSDILSVIKNQSTVEKILNRPGQRYKGQGGTKMAATKIQATWRCYQARKTYVHFRQQQWASGVIAISWLLHNHMARVKKTLKESRQRHLENFYIRAKHLAANWNRIRTSRRTIIHIPSLGYSQCIRDHIPDLALQQNMQMGRLCDILDANVDVIYICPLHLSEELLQYYNKLLGLQAAVRSGNPEDMGDLQDRFKILTPEAINSFPMISVLSQLIIDNMEVQRWLFKVNDECGGNGTAYCDIILHLKCYHWVQKERQRYSPEIWSKKWAHEPALVKISQELPGLLAQHVQPVNEKRFPTWEKFLQTFLSQGGVIEAFPLSENVTNLTVDMLIEPTGKIKIVSSGDQLHADGPLRSSGTTIPQCSVDPAVLNSLCLKIGETCKSKGVLGYFSVDFVTFIHPQTMEQQVWATDLDLCYSDQLALTQLMLYVTDGNLDCRSSRFEVSLGSKKMKSQCIEHEETKTSNRCAVASSQLRHSSLSVIYYNVLLQMCKAHSVGFDLQEKQGTVFILYEDQKRYRLGMITIGEDLQGVLMTFARNLFIIHQEISAPNMQGETNFKMAIQGIKAILGITAENKLKLEEEQPLKAD</sequence>